<organism evidence="1">
    <name type="scientific">Providencia rettgeri</name>
    <dbReference type="NCBI Taxonomy" id="587"/>
    <lineage>
        <taxon>Bacteria</taxon>
        <taxon>Pseudomonadati</taxon>
        <taxon>Pseudomonadota</taxon>
        <taxon>Gammaproteobacteria</taxon>
        <taxon>Enterobacterales</taxon>
        <taxon>Morganellaceae</taxon>
        <taxon>Providencia</taxon>
    </lineage>
</organism>
<reference evidence="1" key="1">
    <citation type="submission" date="2023-10" db="EMBL/GenBank/DDBJ databases">
        <authorList>
            <consortium name="Clinical and Environmental Microbiology Branch: Whole genome sequencing antimicrobial resistance pathogens in the healthcare setting"/>
        </authorList>
    </citation>
    <scope>NUCLEOTIDE SEQUENCE</scope>
    <source>
        <strain evidence="1">2020QW-00022</strain>
    </source>
</reference>
<sequence>MRRALIGKGYRVKFQVDNAERVIDKQAALLPARRRSVISISRRYLG</sequence>
<protein>
    <submittedName>
        <fullName evidence="1">Uncharacterized protein</fullName>
    </submittedName>
</protein>
<dbReference type="AlphaFoldDB" id="A0AAD2VUX3"/>
<proteinExistence type="predicted"/>
<accession>A0AAD2VUX3</accession>
<dbReference type="EMBL" id="ABEXCJ050000006">
    <property type="protein sequence ID" value="EMR4590955.1"/>
    <property type="molecule type" value="Genomic_DNA"/>
</dbReference>
<evidence type="ECO:0000313" key="1">
    <source>
        <dbReference type="EMBL" id="ELR5218768.1"/>
    </source>
</evidence>
<name>A0AAD2VUX3_PRORE</name>
<gene>
    <name evidence="2" type="ORF">M0K77_003299</name>
    <name evidence="1" type="ORF">M0K77_RS16495</name>
</gene>
<dbReference type="EMBL" id="ABEXCJ040000006">
    <property type="protein sequence ID" value="ELR5218768.1"/>
    <property type="molecule type" value="Genomic_DNA"/>
</dbReference>
<comment type="caution">
    <text evidence="1">The sequence shown here is derived from an EMBL/GenBank/DDBJ whole genome shotgun (WGS) entry which is preliminary data.</text>
</comment>
<evidence type="ECO:0000313" key="2">
    <source>
        <dbReference type="EMBL" id="EMR4590955.1"/>
    </source>
</evidence>